<dbReference type="HOGENOM" id="CLU_1796602_0_0_1"/>
<accession>A0A067TTY2</accession>
<proteinExistence type="predicted"/>
<dbReference type="EMBL" id="KL142367">
    <property type="protein sequence ID" value="KDR85792.1"/>
    <property type="molecule type" value="Genomic_DNA"/>
</dbReference>
<organism evidence="2 3">
    <name type="scientific">Galerina marginata (strain CBS 339.88)</name>
    <dbReference type="NCBI Taxonomy" id="685588"/>
    <lineage>
        <taxon>Eukaryota</taxon>
        <taxon>Fungi</taxon>
        <taxon>Dikarya</taxon>
        <taxon>Basidiomycota</taxon>
        <taxon>Agaricomycotina</taxon>
        <taxon>Agaricomycetes</taxon>
        <taxon>Agaricomycetidae</taxon>
        <taxon>Agaricales</taxon>
        <taxon>Agaricineae</taxon>
        <taxon>Strophariaceae</taxon>
        <taxon>Galerina</taxon>
    </lineage>
</organism>
<keyword evidence="3" id="KW-1185">Reference proteome</keyword>
<gene>
    <name evidence="2" type="ORF">GALMADRAFT_132443</name>
</gene>
<protein>
    <submittedName>
        <fullName evidence="2">Uncharacterized protein</fullName>
    </submittedName>
</protein>
<feature type="region of interest" description="Disordered" evidence="1">
    <location>
        <begin position="51"/>
        <end position="80"/>
    </location>
</feature>
<evidence type="ECO:0000313" key="3">
    <source>
        <dbReference type="Proteomes" id="UP000027222"/>
    </source>
</evidence>
<reference evidence="3" key="1">
    <citation type="journal article" date="2014" name="Proc. Natl. Acad. Sci. U.S.A.">
        <title>Extensive sampling of basidiomycete genomes demonstrates inadequacy of the white-rot/brown-rot paradigm for wood decay fungi.</title>
        <authorList>
            <person name="Riley R."/>
            <person name="Salamov A.A."/>
            <person name="Brown D.W."/>
            <person name="Nagy L.G."/>
            <person name="Floudas D."/>
            <person name="Held B.W."/>
            <person name="Levasseur A."/>
            <person name="Lombard V."/>
            <person name="Morin E."/>
            <person name="Otillar R."/>
            <person name="Lindquist E.A."/>
            <person name="Sun H."/>
            <person name="LaButti K.M."/>
            <person name="Schmutz J."/>
            <person name="Jabbour D."/>
            <person name="Luo H."/>
            <person name="Baker S.E."/>
            <person name="Pisabarro A.G."/>
            <person name="Walton J.D."/>
            <person name="Blanchette R.A."/>
            <person name="Henrissat B."/>
            <person name="Martin F."/>
            <person name="Cullen D."/>
            <person name="Hibbett D.S."/>
            <person name="Grigoriev I.V."/>
        </authorList>
    </citation>
    <scope>NUCLEOTIDE SEQUENCE [LARGE SCALE GENOMIC DNA]</scope>
    <source>
        <strain evidence="3">CBS 339.88</strain>
    </source>
</reference>
<sequence length="144" mass="14795">MTSTASQVDDAAAGLEAEVDTGTQTGARFRSRSPHMTWVLTLARVIFGSGHGSRVTGTGNGGTAEADADAETVKAPTLQHSNRRTLAPAFTYTFPFLKPIVALPVPSPLSTPMPTPCPDEDLASASAPALLSGVEVGTGYGSHD</sequence>
<dbReference type="AlphaFoldDB" id="A0A067TTY2"/>
<name>A0A067TTY2_GALM3</name>
<evidence type="ECO:0000256" key="1">
    <source>
        <dbReference type="SAM" id="MobiDB-lite"/>
    </source>
</evidence>
<evidence type="ECO:0000313" key="2">
    <source>
        <dbReference type="EMBL" id="KDR85792.1"/>
    </source>
</evidence>
<feature type="region of interest" description="Disordered" evidence="1">
    <location>
        <begin position="1"/>
        <end position="28"/>
    </location>
</feature>
<dbReference type="Proteomes" id="UP000027222">
    <property type="component" value="Unassembled WGS sequence"/>
</dbReference>